<name>A0A0A8ZKI3_ARUDO</name>
<keyword evidence="1" id="KW-0472">Membrane</keyword>
<organism evidence="2">
    <name type="scientific">Arundo donax</name>
    <name type="common">Giant reed</name>
    <name type="synonym">Donax arundinaceus</name>
    <dbReference type="NCBI Taxonomy" id="35708"/>
    <lineage>
        <taxon>Eukaryota</taxon>
        <taxon>Viridiplantae</taxon>
        <taxon>Streptophyta</taxon>
        <taxon>Embryophyta</taxon>
        <taxon>Tracheophyta</taxon>
        <taxon>Spermatophyta</taxon>
        <taxon>Magnoliopsida</taxon>
        <taxon>Liliopsida</taxon>
        <taxon>Poales</taxon>
        <taxon>Poaceae</taxon>
        <taxon>PACMAD clade</taxon>
        <taxon>Arundinoideae</taxon>
        <taxon>Arundineae</taxon>
        <taxon>Arundo</taxon>
    </lineage>
</organism>
<evidence type="ECO:0000313" key="2">
    <source>
        <dbReference type="EMBL" id="JAD35367.1"/>
    </source>
</evidence>
<dbReference type="EMBL" id="GBRH01262528">
    <property type="protein sequence ID" value="JAD35367.1"/>
    <property type="molecule type" value="Transcribed_RNA"/>
</dbReference>
<keyword evidence="1" id="KW-0812">Transmembrane</keyword>
<accession>A0A0A8ZKI3</accession>
<feature type="transmembrane region" description="Helical" evidence="1">
    <location>
        <begin position="26"/>
        <end position="47"/>
    </location>
</feature>
<sequence length="51" mass="6285">MTDDCAWWLKRYDSFLKATRENSLRWLLCFSIVLQCPRGVLLLYWIVHYFN</sequence>
<keyword evidence="1" id="KW-1133">Transmembrane helix</keyword>
<proteinExistence type="predicted"/>
<reference evidence="2" key="1">
    <citation type="submission" date="2014-09" db="EMBL/GenBank/DDBJ databases">
        <authorList>
            <person name="Magalhaes I.L.F."/>
            <person name="Oliveira U."/>
            <person name="Santos F.R."/>
            <person name="Vidigal T.H.D.A."/>
            <person name="Brescovit A.D."/>
            <person name="Santos A.J."/>
        </authorList>
    </citation>
    <scope>NUCLEOTIDE SEQUENCE</scope>
    <source>
        <tissue evidence="2">Shoot tissue taken approximately 20 cm above the soil surface</tissue>
    </source>
</reference>
<dbReference type="AlphaFoldDB" id="A0A0A8ZKI3"/>
<evidence type="ECO:0000256" key="1">
    <source>
        <dbReference type="SAM" id="Phobius"/>
    </source>
</evidence>
<reference evidence="2" key="2">
    <citation type="journal article" date="2015" name="Data Brief">
        <title>Shoot transcriptome of the giant reed, Arundo donax.</title>
        <authorList>
            <person name="Barrero R.A."/>
            <person name="Guerrero F.D."/>
            <person name="Moolhuijzen P."/>
            <person name="Goolsby J.A."/>
            <person name="Tidwell J."/>
            <person name="Bellgard S.E."/>
            <person name="Bellgard M.I."/>
        </authorList>
    </citation>
    <scope>NUCLEOTIDE SEQUENCE</scope>
    <source>
        <tissue evidence="2">Shoot tissue taken approximately 20 cm above the soil surface</tissue>
    </source>
</reference>
<protein>
    <submittedName>
        <fullName evidence="2">Uncharacterized protein</fullName>
    </submittedName>
</protein>